<evidence type="ECO:0000256" key="3">
    <source>
        <dbReference type="SAM" id="Phobius"/>
    </source>
</evidence>
<feature type="compositionally biased region" description="Low complexity" evidence="2">
    <location>
        <begin position="306"/>
        <end position="317"/>
    </location>
</feature>
<evidence type="ECO:0000256" key="2">
    <source>
        <dbReference type="SAM" id="MobiDB-lite"/>
    </source>
</evidence>
<name>A0A8H7RQ41_9FUNG</name>
<evidence type="ECO:0000313" key="6">
    <source>
        <dbReference type="Proteomes" id="UP000646827"/>
    </source>
</evidence>
<sequence>MITNSQAQYPILYWLKWLKDEHGYILSRVMIDDSDTEIIAINKAYNYVNDDPSTNIFIDKVKILICHWHVLRAWKKNILTKLTAKTSNPQRTLREKKAMRKHALSLIMSMMKAETPLNFDLEHEKFETWCIDADNEWDSDRLYLYFERRFLSKREKWSQAWRTLTMYIKAPSSLAKFKLRRMNKAERARLARVNELNDEEPYAMIVGQEGDIIKVLSFTNPNESTVYDVLINVDDDFLESCTCLDQQTNKSPCNHMYLVRINICLLYIALVITFYIIKVNHVFNISLIRPQASSSSSLPAPPPSSSSPSSSQQQQQQVDAMDTNSETGGDLSQEAIDRFVDSFELLKIEAEKTVNKKRVPVAVINRLATQFQEATNEMRSWNSSTSGPSRTQIRY</sequence>
<protein>
    <recommendedName>
        <fullName evidence="4">SWIM-type domain-containing protein</fullName>
    </recommendedName>
</protein>
<dbReference type="AlphaFoldDB" id="A0A8H7RQ41"/>
<keyword evidence="1" id="KW-0863">Zinc-finger</keyword>
<keyword evidence="6" id="KW-1185">Reference proteome</keyword>
<dbReference type="PROSITE" id="PS50966">
    <property type="entry name" value="ZF_SWIM"/>
    <property type="match status" value="1"/>
</dbReference>
<feature type="region of interest" description="Disordered" evidence="2">
    <location>
        <begin position="376"/>
        <end position="395"/>
    </location>
</feature>
<dbReference type="OrthoDB" id="2289406at2759"/>
<dbReference type="EMBL" id="JAEPRB010000496">
    <property type="protein sequence ID" value="KAG2215669.1"/>
    <property type="molecule type" value="Genomic_DNA"/>
</dbReference>
<accession>A0A8H7RQ41</accession>
<evidence type="ECO:0000256" key="1">
    <source>
        <dbReference type="PROSITE-ProRule" id="PRU00325"/>
    </source>
</evidence>
<keyword evidence="3" id="KW-1133">Transmembrane helix</keyword>
<dbReference type="InterPro" id="IPR007527">
    <property type="entry name" value="Znf_SWIM"/>
</dbReference>
<feature type="domain" description="SWIM-type" evidence="4">
    <location>
        <begin position="227"/>
        <end position="264"/>
    </location>
</feature>
<gene>
    <name evidence="5" type="ORF">INT45_009685</name>
</gene>
<dbReference type="GO" id="GO:0008270">
    <property type="term" value="F:zinc ion binding"/>
    <property type="evidence" value="ECO:0007669"/>
    <property type="project" value="UniProtKB-KW"/>
</dbReference>
<evidence type="ECO:0000259" key="4">
    <source>
        <dbReference type="PROSITE" id="PS50966"/>
    </source>
</evidence>
<feature type="transmembrane region" description="Helical" evidence="3">
    <location>
        <begin position="257"/>
        <end position="277"/>
    </location>
</feature>
<feature type="region of interest" description="Disordered" evidence="2">
    <location>
        <begin position="294"/>
        <end position="330"/>
    </location>
</feature>
<reference evidence="5 6" key="1">
    <citation type="submission" date="2020-12" db="EMBL/GenBank/DDBJ databases">
        <title>Metabolic potential, ecology and presence of endohyphal bacteria is reflected in genomic diversity of Mucoromycotina.</title>
        <authorList>
            <person name="Muszewska A."/>
            <person name="Okrasinska A."/>
            <person name="Steczkiewicz K."/>
            <person name="Drgas O."/>
            <person name="Orlowska M."/>
            <person name="Perlinska-Lenart U."/>
            <person name="Aleksandrzak-Piekarczyk T."/>
            <person name="Szatraj K."/>
            <person name="Zielenkiewicz U."/>
            <person name="Pilsyk S."/>
            <person name="Malc E."/>
            <person name="Mieczkowski P."/>
            <person name="Kruszewska J.S."/>
            <person name="Biernat P."/>
            <person name="Pawlowska J."/>
        </authorList>
    </citation>
    <scope>NUCLEOTIDE SEQUENCE [LARGE SCALE GENOMIC DNA]</scope>
    <source>
        <strain evidence="5 6">CBS 142.35</strain>
    </source>
</reference>
<keyword evidence="1" id="KW-0862">Zinc</keyword>
<proteinExistence type="predicted"/>
<evidence type="ECO:0000313" key="5">
    <source>
        <dbReference type="EMBL" id="KAG2215669.1"/>
    </source>
</evidence>
<keyword evidence="3" id="KW-0472">Membrane</keyword>
<comment type="caution">
    <text evidence="5">The sequence shown here is derived from an EMBL/GenBank/DDBJ whole genome shotgun (WGS) entry which is preliminary data.</text>
</comment>
<keyword evidence="1" id="KW-0479">Metal-binding</keyword>
<keyword evidence="3" id="KW-0812">Transmembrane</keyword>
<organism evidence="5 6">
    <name type="scientific">Circinella minor</name>
    <dbReference type="NCBI Taxonomy" id="1195481"/>
    <lineage>
        <taxon>Eukaryota</taxon>
        <taxon>Fungi</taxon>
        <taxon>Fungi incertae sedis</taxon>
        <taxon>Mucoromycota</taxon>
        <taxon>Mucoromycotina</taxon>
        <taxon>Mucoromycetes</taxon>
        <taxon>Mucorales</taxon>
        <taxon>Lichtheimiaceae</taxon>
        <taxon>Circinella</taxon>
    </lineage>
</organism>
<dbReference type="Proteomes" id="UP000646827">
    <property type="component" value="Unassembled WGS sequence"/>
</dbReference>